<sequence length="124" mass="13552">MSNTKKNPALGRPEPVGTPSGGVAGVPAGPGAREWPLWEVFVRSKAGLDHKHCGSLHAADSAMAIQMARDVYTRRQEGTSIWVVRSEQIVASDPAEKGSLFDPADDKVYRHPTFYELPDELNHM</sequence>
<dbReference type="Pfam" id="PF06243">
    <property type="entry name" value="PaaB"/>
    <property type="match status" value="1"/>
</dbReference>
<dbReference type="Gene3D" id="3.10.20.520">
    <property type="entry name" value="Phenylacetic acid degradation B"/>
    <property type="match status" value="1"/>
</dbReference>
<evidence type="ECO:0000313" key="3">
    <source>
        <dbReference type="Proteomes" id="UP001180536"/>
    </source>
</evidence>
<proteinExistence type="predicted"/>
<dbReference type="InterPro" id="IPR038693">
    <property type="entry name" value="PaaB_sf"/>
</dbReference>
<dbReference type="Proteomes" id="UP001180536">
    <property type="component" value="Unassembled WGS sequence"/>
</dbReference>
<accession>A0ABU1Z692</accession>
<gene>
    <name evidence="2" type="ORF">J2X16_001297</name>
</gene>
<dbReference type="InterPro" id="IPR009359">
    <property type="entry name" value="PaaB"/>
</dbReference>
<protein>
    <submittedName>
        <fullName evidence="2">Ring-1,2-phenylacetyl-CoA epoxidase subunit PaaB</fullName>
    </submittedName>
</protein>
<feature type="region of interest" description="Disordered" evidence="1">
    <location>
        <begin position="1"/>
        <end position="29"/>
    </location>
</feature>
<dbReference type="NCBIfam" id="TIGR02157">
    <property type="entry name" value="PA_CoA_Oxy2"/>
    <property type="match status" value="1"/>
</dbReference>
<comment type="caution">
    <text evidence="2">The sequence shown here is derived from an EMBL/GenBank/DDBJ whole genome shotgun (WGS) entry which is preliminary data.</text>
</comment>
<name>A0ABU1Z692_9BURK</name>
<organism evidence="2 3">
    <name type="scientific">Pelomonas aquatica</name>
    <dbReference type="NCBI Taxonomy" id="431058"/>
    <lineage>
        <taxon>Bacteria</taxon>
        <taxon>Pseudomonadati</taxon>
        <taxon>Pseudomonadota</taxon>
        <taxon>Betaproteobacteria</taxon>
        <taxon>Burkholderiales</taxon>
        <taxon>Sphaerotilaceae</taxon>
        <taxon>Roseateles</taxon>
    </lineage>
</organism>
<dbReference type="EMBL" id="JAVDXQ010000002">
    <property type="protein sequence ID" value="MDR7295958.1"/>
    <property type="molecule type" value="Genomic_DNA"/>
</dbReference>
<keyword evidence="3" id="KW-1185">Reference proteome</keyword>
<evidence type="ECO:0000313" key="2">
    <source>
        <dbReference type="EMBL" id="MDR7295958.1"/>
    </source>
</evidence>
<reference evidence="2 3" key="1">
    <citation type="submission" date="2023-07" db="EMBL/GenBank/DDBJ databases">
        <title>Sorghum-associated microbial communities from plants grown in Nebraska, USA.</title>
        <authorList>
            <person name="Schachtman D."/>
        </authorList>
    </citation>
    <scope>NUCLEOTIDE SEQUENCE [LARGE SCALE GENOMIC DNA]</scope>
    <source>
        <strain evidence="2 3">BE310</strain>
    </source>
</reference>
<evidence type="ECO:0000256" key="1">
    <source>
        <dbReference type="SAM" id="MobiDB-lite"/>
    </source>
</evidence>